<dbReference type="Gene3D" id="2.120.10.30">
    <property type="entry name" value="TolB, C-terminal domain"/>
    <property type="match status" value="1"/>
</dbReference>
<dbReference type="InterPro" id="IPR013658">
    <property type="entry name" value="SGL"/>
</dbReference>
<organism evidence="3 4">
    <name type="scientific">Frederiksenia canicola</name>
    <dbReference type="NCBI Taxonomy" id="123824"/>
    <lineage>
        <taxon>Bacteria</taxon>
        <taxon>Pseudomonadati</taxon>
        <taxon>Pseudomonadota</taxon>
        <taxon>Gammaproteobacteria</taxon>
        <taxon>Pasteurellales</taxon>
        <taxon>Pasteurellaceae</taxon>
        <taxon>Frederiksenia</taxon>
    </lineage>
</organism>
<dbReference type="Pfam" id="PF08450">
    <property type="entry name" value="SGL"/>
    <property type="match status" value="1"/>
</dbReference>
<evidence type="ECO:0000259" key="2">
    <source>
        <dbReference type="Pfam" id="PF08450"/>
    </source>
</evidence>
<reference evidence="3 4" key="1">
    <citation type="submission" date="2016-03" db="EMBL/GenBank/DDBJ databases">
        <authorList>
            <person name="Hansen M.J."/>
            <person name="Bojesen A.M."/>
            <person name="Planet P."/>
        </authorList>
    </citation>
    <scope>NUCLEOTIDE SEQUENCE [LARGE SCALE GENOMIC DNA]</scope>
    <source>
        <strain evidence="3 4">HPA 21</strain>
    </source>
</reference>
<sequence>MQDVKFEVYDERFHTLVGTQFQLTELFNGAIWAEGPAWNSQTQNLIFSDVKANKMYQWNANKGVQLLRSPSNFSNGNAIDHDGNLLTCEHGRRGISRTDSAGNVTLLVGSIDGKKLNSPNDLVIKSDGTIWFTDPPYGILSDNEGHKSPSEVIGCYVYRFDPKTNDINIATFNTMRPNGLAFSPDESQLFVADMSAVEFGQDGLHHLVVFDVEGKYLKNRQTVAEIHPGIPDGFCINSQQVIFCSCETGLAVLLADGTLLGRFILGKTTSNCTFGDDEKTLFITASDSVYCLTLR</sequence>
<dbReference type="KEGG" id="fcl:A4G17_02960"/>
<dbReference type="Proteomes" id="UP000502287">
    <property type="component" value="Chromosome"/>
</dbReference>
<dbReference type="PANTHER" id="PTHR47572">
    <property type="entry name" value="LIPOPROTEIN-RELATED"/>
    <property type="match status" value="1"/>
</dbReference>
<feature type="domain" description="SMP-30/Gluconolactonase/LRE-like region" evidence="2">
    <location>
        <begin position="32"/>
        <end position="286"/>
    </location>
</feature>
<dbReference type="InterPro" id="IPR051262">
    <property type="entry name" value="SMP-30/CGR1_Lactonase"/>
</dbReference>
<dbReference type="AlphaFoldDB" id="A0AAE6X5J1"/>
<name>A0AAE6X5J1_9PAST</name>
<dbReference type="EMBL" id="CP015029">
    <property type="protein sequence ID" value="QIM64477.1"/>
    <property type="molecule type" value="Genomic_DNA"/>
</dbReference>
<gene>
    <name evidence="3" type="ORF">A4G17_02960</name>
</gene>
<dbReference type="SUPFAM" id="SSF63829">
    <property type="entry name" value="Calcium-dependent phosphotriesterase"/>
    <property type="match status" value="1"/>
</dbReference>
<keyword evidence="1" id="KW-0378">Hydrolase</keyword>
<dbReference type="RefSeq" id="WP_123957405.1">
    <property type="nucleotide sequence ID" value="NZ_CP015029.1"/>
</dbReference>
<dbReference type="PANTHER" id="PTHR47572:SF4">
    <property type="entry name" value="LACTONASE DRP35"/>
    <property type="match status" value="1"/>
</dbReference>
<protein>
    <submittedName>
        <fullName evidence="3">Gluconolactonase</fullName>
    </submittedName>
</protein>
<evidence type="ECO:0000313" key="3">
    <source>
        <dbReference type="EMBL" id="QIM64477.1"/>
    </source>
</evidence>
<proteinExistence type="predicted"/>
<dbReference type="InterPro" id="IPR011042">
    <property type="entry name" value="6-blade_b-propeller_TolB-like"/>
</dbReference>
<accession>A0AAE6X5J1</accession>
<dbReference type="GO" id="GO:0016787">
    <property type="term" value="F:hydrolase activity"/>
    <property type="evidence" value="ECO:0007669"/>
    <property type="project" value="UniProtKB-KW"/>
</dbReference>
<evidence type="ECO:0000313" key="4">
    <source>
        <dbReference type="Proteomes" id="UP000502287"/>
    </source>
</evidence>
<evidence type="ECO:0000256" key="1">
    <source>
        <dbReference type="ARBA" id="ARBA00022801"/>
    </source>
</evidence>